<keyword evidence="2" id="KW-1185">Reference proteome</keyword>
<evidence type="ECO:0000313" key="2">
    <source>
        <dbReference type="Proteomes" id="UP000240505"/>
    </source>
</evidence>
<proteinExistence type="predicted"/>
<accession>A0A2R4C6T2</accession>
<dbReference type="AlphaFoldDB" id="A0A2R4C6T2"/>
<dbReference type="OrthoDB" id="5296629at2"/>
<dbReference type="KEGG" id="masz:C9I28_06135"/>
<dbReference type="EMBL" id="CP028324">
    <property type="protein sequence ID" value="AVR95343.1"/>
    <property type="molecule type" value="Genomic_DNA"/>
</dbReference>
<reference evidence="1 2" key="1">
    <citation type="submission" date="2018-03" db="EMBL/GenBank/DDBJ databases">
        <title>Massilia armeniaca sp. nov., isolated from desert soil.</title>
        <authorList>
            <person name="Huang H."/>
            <person name="Ren M."/>
        </authorList>
    </citation>
    <scope>NUCLEOTIDE SEQUENCE [LARGE SCALE GENOMIC DNA]</scope>
    <source>
        <strain evidence="1 2">ZMN-3</strain>
    </source>
</reference>
<dbReference type="InterPro" id="IPR014991">
    <property type="entry name" value="DUF1840"/>
</dbReference>
<sequence length="116" mass="12861">MLITFKSKSSAGLTMYQEHAQRILDLLQKNPSRGVITAAEAAHAVQLLEHEVELSKLHPEVEADHAAHTHAHALPDEGETPEIAERNHVGFAQRAYPLLEMLRAARDQGDDIIWGV</sequence>
<gene>
    <name evidence="1" type="ORF">C9I28_06135</name>
</gene>
<protein>
    <submittedName>
        <fullName evidence="1">DUF1840 domain-containing protein</fullName>
    </submittedName>
</protein>
<organism evidence="1 2">
    <name type="scientific">Pseudoduganella armeniaca</name>
    <dbReference type="NCBI Taxonomy" id="2072590"/>
    <lineage>
        <taxon>Bacteria</taxon>
        <taxon>Pseudomonadati</taxon>
        <taxon>Pseudomonadota</taxon>
        <taxon>Betaproteobacteria</taxon>
        <taxon>Burkholderiales</taxon>
        <taxon>Oxalobacteraceae</taxon>
        <taxon>Telluria group</taxon>
        <taxon>Pseudoduganella</taxon>
    </lineage>
</organism>
<dbReference type="RefSeq" id="WP_107140694.1">
    <property type="nucleotide sequence ID" value="NZ_CP028324.1"/>
</dbReference>
<dbReference type="Pfam" id="PF08895">
    <property type="entry name" value="DUF1840"/>
    <property type="match status" value="1"/>
</dbReference>
<dbReference type="Proteomes" id="UP000240505">
    <property type="component" value="Chromosome"/>
</dbReference>
<name>A0A2R4C6T2_9BURK</name>
<evidence type="ECO:0000313" key="1">
    <source>
        <dbReference type="EMBL" id="AVR95343.1"/>
    </source>
</evidence>